<feature type="compositionally biased region" description="Low complexity" evidence="1">
    <location>
        <begin position="158"/>
        <end position="173"/>
    </location>
</feature>
<gene>
    <name evidence="3" type="ORF">WKW82_07365</name>
</gene>
<dbReference type="Proteomes" id="UP001385892">
    <property type="component" value="Unassembled WGS sequence"/>
</dbReference>
<sequence length="239" mass="24103">MNLLHRFRQRAPLAALALAGALALPAPAHAFWGALAKLGSAGKAAGTVGKGAAVGVVGAEGAAQVAARGAGTTAGLADDVARTGARTAGEYSAVNAALPPEVAAYLNKPARDLTPRDTAAMMSDYQRMVERAGRTGDFTALERAPSSSGTGRTLNEKPSTPAPAGATAATAVPTSGGVPFEAVRLLAHAASGGHREAQRELDAICTPGAPAGNRITAQVRFSAEFLKLCGTRSQQQAQR</sequence>
<feature type="chain" id="PRO_5045727281" evidence="2">
    <location>
        <begin position="31"/>
        <end position="239"/>
    </location>
</feature>
<evidence type="ECO:0000313" key="4">
    <source>
        <dbReference type="Proteomes" id="UP001385892"/>
    </source>
</evidence>
<reference evidence="3 4" key="1">
    <citation type="submission" date="2024-03" db="EMBL/GenBank/DDBJ databases">
        <title>Novel species of the genus Variovorax.</title>
        <authorList>
            <person name="Liu Q."/>
            <person name="Xin Y.-H."/>
        </authorList>
    </citation>
    <scope>NUCLEOTIDE SEQUENCE [LARGE SCALE GENOMIC DNA]</scope>
    <source>
        <strain evidence="3 4">KACC 18900</strain>
    </source>
</reference>
<accession>A0ABU8WG26</accession>
<evidence type="ECO:0000313" key="3">
    <source>
        <dbReference type="EMBL" id="MEJ8846461.1"/>
    </source>
</evidence>
<protein>
    <submittedName>
        <fullName evidence="3">Uncharacterized protein</fullName>
    </submittedName>
</protein>
<name>A0ABU8WG26_9BURK</name>
<comment type="caution">
    <text evidence="3">The sequence shown here is derived from an EMBL/GenBank/DDBJ whole genome shotgun (WGS) entry which is preliminary data.</text>
</comment>
<organism evidence="3 4">
    <name type="scientific">Variovorax rhizosphaerae</name>
    <dbReference type="NCBI Taxonomy" id="1836200"/>
    <lineage>
        <taxon>Bacteria</taxon>
        <taxon>Pseudomonadati</taxon>
        <taxon>Pseudomonadota</taxon>
        <taxon>Betaproteobacteria</taxon>
        <taxon>Burkholderiales</taxon>
        <taxon>Comamonadaceae</taxon>
        <taxon>Variovorax</taxon>
    </lineage>
</organism>
<keyword evidence="2" id="KW-0732">Signal</keyword>
<dbReference type="EMBL" id="JBBKZT010000003">
    <property type="protein sequence ID" value="MEJ8846461.1"/>
    <property type="molecule type" value="Genomic_DNA"/>
</dbReference>
<evidence type="ECO:0000256" key="1">
    <source>
        <dbReference type="SAM" id="MobiDB-lite"/>
    </source>
</evidence>
<feature type="region of interest" description="Disordered" evidence="1">
    <location>
        <begin position="134"/>
        <end position="173"/>
    </location>
</feature>
<evidence type="ECO:0000256" key="2">
    <source>
        <dbReference type="SAM" id="SignalP"/>
    </source>
</evidence>
<feature type="signal peptide" evidence="2">
    <location>
        <begin position="1"/>
        <end position="30"/>
    </location>
</feature>
<feature type="compositionally biased region" description="Polar residues" evidence="1">
    <location>
        <begin position="145"/>
        <end position="157"/>
    </location>
</feature>
<keyword evidence="4" id="KW-1185">Reference proteome</keyword>
<dbReference type="RefSeq" id="WP_340341620.1">
    <property type="nucleotide sequence ID" value="NZ_JBBKZT010000003.1"/>
</dbReference>
<proteinExistence type="predicted"/>